<gene>
    <name evidence="2" type="ORF">G4B88_000042</name>
</gene>
<reference evidence="2 3" key="1">
    <citation type="journal article" date="2020" name="bioRxiv">
        <title>Sequence and annotation of 42 cannabis genomes reveals extensive copy number variation in cannabinoid synthesis and pathogen resistance genes.</title>
        <authorList>
            <person name="Mckernan K.J."/>
            <person name="Helbert Y."/>
            <person name="Kane L.T."/>
            <person name="Ebling H."/>
            <person name="Zhang L."/>
            <person name="Liu B."/>
            <person name="Eaton Z."/>
            <person name="Mclaughlin S."/>
            <person name="Kingan S."/>
            <person name="Baybayan P."/>
            <person name="Concepcion G."/>
            <person name="Jordan M."/>
            <person name="Riva A."/>
            <person name="Barbazuk W."/>
            <person name="Harkins T."/>
        </authorList>
    </citation>
    <scope>NUCLEOTIDE SEQUENCE [LARGE SCALE GENOMIC DNA]</scope>
    <source>
        <strain evidence="3">cv. Jamaican Lion 4</strain>
        <tissue evidence="2">Leaf</tissue>
    </source>
</reference>
<evidence type="ECO:0000313" key="3">
    <source>
        <dbReference type="Proteomes" id="UP000583929"/>
    </source>
</evidence>
<dbReference type="Pfam" id="PF03004">
    <property type="entry name" value="Transposase_24"/>
    <property type="match status" value="1"/>
</dbReference>
<organism evidence="2 3">
    <name type="scientific">Cannabis sativa</name>
    <name type="common">Hemp</name>
    <name type="synonym">Marijuana</name>
    <dbReference type="NCBI Taxonomy" id="3483"/>
    <lineage>
        <taxon>Eukaryota</taxon>
        <taxon>Viridiplantae</taxon>
        <taxon>Streptophyta</taxon>
        <taxon>Embryophyta</taxon>
        <taxon>Tracheophyta</taxon>
        <taxon>Spermatophyta</taxon>
        <taxon>Magnoliopsida</taxon>
        <taxon>eudicotyledons</taxon>
        <taxon>Gunneridae</taxon>
        <taxon>Pentapetalae</taxon>
        <taxon>rosids</taxon>
        <taxon>fabids</taxon>
        <taxon>Rosales</taxon>
        <taxon>Cannabaceae</taxon>
        <taxon>Cannabis</taxon>
    </lineage>
</organism>
<protein>
    <submittedName>
        <fullName evidence="2">Uncharacterized protein</fullName>
    </submittedName>
</protein>
<feature type="compositionally biased region" description="Basic residues" evidence="1">
    <location>
        <begin position="299"/>
        <end position="312"/>
    </location>
</feature>
<comment type="caution">
    <text evidence="2">The sequence shown here is derived from an EMBL/GenBank/DDBJ whole genome shotgun (WGS) entry which is preliminary data.</text>
</comment>
<sequence>MFEPMFKPTLPPSLNKAGKSARQVQIRECFPQPLKERLDEGREMQWGKENAFGDRDFIYFSSKTKKAEEGPRKKAGVTLPLEFDNVSNRIVGLESKTFPRFVGREVTLHVPGHYPNWASVPEQYEHLILSKIRYYYEIDRHPKLLAISLAEMAEKYKTRKNKTLKLQSRTPPPPPPPPNELNEEQWRLICQFFTSEEFTSRSKQNALNRQKMLFPSTQGSITIAETLHENQNISRIENWKACHTKKGTDEFVSEHAKEKCVRMKTIYDGQSTHAECGQDVEIEILRETLGERRGHKLGVGRKLKGQSGKRRSQFAATTEQPGLSQTVSHLQRHIQAMTRVLTPEQRAHVETLMSDVAPTQPTQPIQPTQPTRPQLSHFYMSGDGSGSSSQPMGFQHQQSQRAPLSFQQLLQQPLQQPQQLPEQMAHQFQQFQMFQTFMQMMSQSPSPNSPPVMMQMMTQSPQTSQDSQSRMPQDIVIFDI</sequence>
<dbReference type="EMBL" id="JAATIQ010000154">
    <property type="protein sequence ID" value="KAF4376354.1"/>
    <property type="molecule type" value="Genomic_DNA"/>
</dbReference>
<proteinExistence type="predicted"/>
<feature type="compositionally biased region" description="Low complexity" evidence="1">
    <location>
        <begin position="358"/>
        <end position="374"/>
    </location>
</feature>
<feature type="region of interest" description="Disordered" evidence="1">
    <location>
        <begin position="299"/>
        <end position="326"/>
    </location>
</feature>
<accession>A0A7J6G032</accession>
<feature type="region of interest" description="Disordered" evidence="1">
    <location>
        <begin position="358"/>
        <end position="403"/>
    </location>
</feature>
<feature type="compositionally biased region" description="Polar residues" evidence="1">
    <location>
        <begin position="386"/>
        <end position="403"/>
    </location>
</feature>
<keyword evidence="3" id="KW-1185">Reference proteome</keyword>
<feature type="compositionally biased region" description="Polar residues" evidence="1">
    <location>
        <begin position="314"/>
        <end position="326"/>
    </location>
</feature>
<evidence type="ECO:0000313" key="2">
    <source>
        <dbReference type="EMBL" id="KAF4376354.1"/>
    </source>
</evidence>
<dbReference type="InterPro" id="IPR004252">
    <property type="entry name" value="Probable_transposase_24"/>
</dbReference>
<feature type="compositionally biased region" description="Pro residues" evidence="1">
    <location>
        <begin position="170"/>
        <end position="179"/>
    </location>
</feature>
<name>A0A7J6G032_CANSA</name>
<feature type="region of interest" description="Disordered" evidence="1">
    <location>
        <begin position="160"/>
        <end position="181"/>
    </location>
</feature>
<dbReference type="Proteomes" id="UP000583929">
    <property type="component" value="Unassembled WGS sequence"/>
</dbReference>
<evidence type="ECO:0000256" key="1">
    <source>
        <dbReference type="SAM" id="MobiDB-lite"/>
    </source>
</evidence>
<dbReference type="AlphaFoldDB" id="A0A7J6G032"/>